<dbReference type="AlphaFoldDB" id="A0A2P2NNU4"/>
<reference evidence="1" key="1">
    <citation type="submission" date="2018-02" db="EMBL/GenBank/DDBJ databases">
        <title>Rhizophora mucronata_Transcriptome.</title>
        <authorList>
            <person name="Meera S.P."/>
            <person name="Sreeshan A."/>
            <person name="Augustine A."/>
        </authorList>
    </citation>
    <scope>NUCLEOTIDE SEQUENCE</scope>
    <source>
        <tissue evidence="1">Leaf</tissue>
    </source>
</reference>
<proteinExistence type="predicted"/>
<evidence type="ECO:0000313" key="1">
    <source>
        <dbReference type="EMBL" id="MBX44156.1"/>
    </source>
</evidence>
<name>A0A2P2NNU4_RHIMU</name>
<organism evidence="1">
    <name type="scientific">Rhizophora mucronata</name>
    <name type="common">Asiatic mangrove</name>
    <dbReference type="NCBI Taxonomy" id="61149"/>
    <lineage>
        <taxon>Eukaryota</taxon>
        <taxon>Viridiplantae</taxon>
        <taxon>Streptophyta</taxon>
        <taxon>Embryophyta</taxon>
        <taxon>Tracheophyta</taxon>
        <taxon>Spermatophyta</taxon>
        <taxon>Magnoliopsida</taxon>
        <taxon>eudicotyledons</taxon>
        <taxon>Gunneridae</taxon>
        <taxon>Pentapetalae</taxon>
        <taxon>rosids</taxon>
        <taxon>fabids</taxon>
        <taxon>Malpighiales</taxon>
        <taxon>Rhizophoraceae</taxon>
        <taxon>Rhizophora</taxon>
    </lineage>
</organism>
<dbReference type="EMBL" id="GGEC01063672">
    <property type="protein sequence ID" value="MBX44156.1"/>
    <property type="molecule type" value="Transcribed_RNA"/>
</dbReference>
<sequence length="37" mass="4345">MKYSYNCANKSSKIFDNTIVFLTLATALKMHAYKKNW</sequence>
<protein>
    <submittedName>
        <fullName evidence="1">Uncharacterized protein</fullName>
    </submittedName>
</protein>
<accession>A0A2P2NNU4</accession>